<dbReference type="GO" id="GO:0016757">
    <property type="term" value="F:glycosyltransferase activity"/>
    <property type="evidence" value="ECO:0007669"/>
    <property type="project" value="InterPro"/>
</dbReference>
<proteinExistence type="predicted"/>
<accession>A0A0D6ELL7</accession>
<feature type="non-terminal residue" evidence="1">
    <location>
        <position position="1"/>
    </location>
</feature>
<dbReference type="AlphaFoldDB" id="A0A0D6ELL7"/>
<dbReference type="SUPFAM" id="SSF53448">
    <property type="entry name" value="Nucleotide-diphospho-sugar transferases"/>
    <property type="match status" value="1"/>
</dbReference>
<evidence type="ECO:0000313" key="2">
    <source>
        <dbReference type="Proteomes" id="UP000243876"/>
    </source>
</evidence>
<dbReference type="PANTHER" id="PTHR11183">
    <property type="entry name" value="GLYCOGENIN SUBFAMILY MEMBER"/>
    <property type="match status" value="1"/>
</dbReference>
<gene>
    <name evidence="1" type="primary">SPOSA6832_02137</name>
</gene>
<dbReference type="InterPro" id="IPR029044">
    <property type="entry name" value="Nucleotide-diphossugar_trans"/>
</dbReference>
<dbReference type="EMBL" id="CENE01000007">
    <property type="protein sequence ID" value="CEQ40520.1"/>
    <property type="molecule type" value="Genomic_DNA"/>
</dbReference>
<keyword evidence="2" id="KW-1185">Reference proteome</keyword>
<dbReference type="Gene3D" id="3.90.550.10">
    <property type="entry name" value="Spore Coat Polysaccharide Biosynthesis Protein SpsA, Chain A"/>
    <property type="match status" value="1"/>
</dbReference>
<organism evidence="1 2">
    <name type="scientific">Sporidiobolus salmonicolor</name>
    <name type="common">Yeast-like fungus</name>
    <name type="synonym">Sporobolomyces salmonicolor</name>
    <dbReference type="NCBI Taxonomy" id="5005"/>
    <lineage>
        <taxon>Eukaryota</taxon>
        <taxon>Fungi</taxon>
        <taxon>Dikarya</taxon>
        <taxon>Basidiomycota</taxon>
        <taxon>Pucciniomycotina</taxon>
        <taxon>Microbotryomycetes</taxon>
        <taxon>Sporidiobolales</taxon>
        <taxon>Sporidiobolaceae</taxon>
        <taxon>Sporobolomyces</taxon>
    </lineage>
</organism>
<sequence length="312" mass="36136">MAQPASLSKAWVTLLTKTSYLQGALVLHHSLTKVQSAYPLVVFASPELPRPAREILEARGIRVRDIAYLEPPKDKKDLDEHDRRFADTWTKLRCFEMVEYERVVMLDSDMVVLRNMDELMSMPLEEGWIAASHACTCNPRKLAHYPSNWIPENCGHTQARLTTPLSASDFTKPTHTRLNSGLVVLRPSSSTFSSILEFLHSDPRVATYGFPDQDLLADFFAGRFRPLSYRYNALKTLKYCHPEMWRDDDVKNVHLILKKPWDYQLPESDPDYETHQWWWDTFGELQASWGDAPGWELVESTVNRELRRPDLE</sequence>
<name>A0A0D6ELL7_SPOSA</name>
<dbReference type="InterPro" id="IPR002495">
    <property type="entry name" value="Glyco_trans_8"/>
</dbReference>
<dbReference type="InterPro" id="IPR050587">
    <property type="entry name" value="GNT1/Glycosyltrans_8"/>
</dbReference>
<evidence type="ECO:0000313" key="1">
    <source>
        <dbReference type="EMBL" id="CEQ40520.1"/>
    </source>
</evidence>
<reference evidence="2" key="1">
    <citation type="submission" date="2015-02" db="EMBL/GenBank/DDBJ databases">
        <authorList>
            <person name="Gon?alves P."/>
        </authorList>
    </citation>
    <scope>NUCLEOTIDE SEQUENCE [LARGE SCALE GENOMIC DNA]</scope>
</reference>
<dbReference type="Pfam" id="PF01501">
    <property type="entry name" value="Glyco_transf_8"/>
    <property type="match status" value="1"/>
</dbReference>
<dbReference type="Proteomes" id="UP000243876">
    <property type="component" value="Unassembled WGS sequence"/>
</dbReference>
<protein>
    <submittedName>
        <fullName evidence="1">SPOSA6832_02137-mRNA-1:cds</fullName>
    </submittedName>
</protein>
<dbReference type="OrthoDB" id="2014201at2759"/>
<dbReference type="CDD" id="cd02537">
    <property type="entry name" value="GT8_Glycogenin"/>
    <property type="match status" value="1"/>
</dbReference>